<feature type="transmembrane region" description="Helical" evidence="1">
    <location>
        <begin position="7"/>
        <end position="25"/>
    </location>
</feature>
<protein>
    <submittedName>
        <fullName evidence="2">DUF4258 domain-containing protein</fullName>
    </submittedName>
</protein>
<accession>A0A552V1V1</accession>
<dbReference type="OrthoDB" id="1466970at2"/>
<gene>
    <name evidence="2" type="ORF">FMM05_11400</name>
</gene>
<evidence type="ECO:0000313" key="3">
    <source>
        <dbReference type="Proteomes" id="UP000320643"/>
    </source>
</evidence>
<dbReference type="EMBL" id="VJVZ01000006">
    <property type="protein sequence ID" value="TRW24430.1"/>
    <property type="molecule type" value="Genomic_DNA"/>
</dbReference>
<keyword evidence="1" id="KW-1133">Transmembrane helix</keyword>
<dbReference type="Proteomes" id="UP000320643">
    <property type="component" value="Unassembled WGS sequence"/>
</dbReference>
<name>A0A552V1V1_9FLAO</name>
<reference evidence="2 3" key="1">
    <citation type="submission" date="2019-07" db="EMBL/GenBank/DDBJ databases">
        <title>Flavobacterium sp. nov., isolated from glacier ice.</title>
        <authorList>
            <person name="Liu Q."/>
            <person name="Xin Y.-H."/>
        </authorList>
    </citation>
    <scope>NUCLEOTIDE SEQUENCE [LARGE SCALE GENOMIC DNA]</scope>
    <source>
        <strain evidence="2 3">ZT4R6</strain>
    </source>
</reference>
<proteinExistence type="predicted"/>
<keyword evidence="1" id="KW-0812">Transmembrane</keyword>
<dbReference type="AlphaFoldDB" id="A0A552V1V1"/>
<keyword evidence="1" id="KW-0472">Membrane</keyword>
<sequence>MKLKFRLAYYLFGLTLGGMLVVFIFNKRGQDFCYLPNCRALKNIREKGIIIKEAGKQQLSATGVTQNDIMRSLEYGDIDFSKSNVPHAGGGKLYVIEGRTAENEPIIFEVVNYSDRAELLNVKKK</sequence>
<keyword evidence="3" id="KW-1185">Reference proteome</keyword>
<evidence type="ECO:0000256" key="1">
    <source>
        <dbReference type="SAM" id="Phobius"/>
    </source>
</evidence>
<comment type="caution">
    <text evidence="2">The sequence shown here is derived from an EMBL/GenBank/DDBJ whole genome shotgun (WGS) entry which is preliminary data.</text>
</comment>
<dbReference type="RefSeq" id="WP_143373511.1">
    <property type="nucleotide sequence ID" value="NZ_VJVZ01000006.1"/>
</dbReference>
<evidence type="ECO:0000313" key="2">
    <source>
        <dbReference type="EMBL" id="TRW24430.1"/>
    </source>
</evidence>
<organism evidence="2 3">
    <name type="scientific">Flavobacterium zepuense</name>
    <dbReference type="NCBI Taxonomy" id="2593302"/>
    <lineage>
        <taxon>Bacteria</taxon>
        <taxon>Pseudomonadati</taxon>
        <taxon>Bacteroidota</taxon>
        <taxon>Flavobacteriia</taxon>
        <taxon>Flavobacteriales</taxon>
        <taxon>Flavobacteriaceae</taxon>
        <taxon>Flavobacterium</taxon>
    </lineage>
</organism>